<reference evidence="13" key="1">
    <citation type="submission" date="2023-12" db="EMBL/GenBank/DDBJ databases">
        <title>Genome assembly of Anisodus tanguticus.</title>
        <authorList>
            <person name="Wang Y.-J."/>
        </authorList>
    </citation>
    <scope>NUCLEOTIDE SEQUENCE</scope>
    <source>
        <strain evidence="13">KB-2021</strain>
        <tissue evidence="13">Leaf</tissue>
    </source>
</reference>
<dbReference type="Pfam" id="PF00394">
    <property type="entry name" value="Cu-oxidase"/>
    <property type="match status" value="1"/>
</dbReference>
<comment type="subcellular location">
    <subcellularLocation>
        <location evidence="2">Secreted</location>
        <location evidence="2">Extracellular space</location>
        <location evidence="2">Apoplast</location>
    </subcellularLocation>
</comment>
<dbReference type="Gene3D" id="2.60.40.760">
    <property type="entry name" value="Expansin, cellulose-binding-like domain"/>
    <property type="match status" value="1"/>
</dbReference>
<dbReference type="InterPro" id="IPR007118">
    <property type="entry name" value="Expan_Lol_pI"/>
</dbReference>
<dbReference type="InterPro" id="IPR007112">
    <property type="entry name" value="Expansin/allergen_DPBB_dom"/>
</dbReference>
<accession>A0AAE1RLM1</accession>
<evidence type="ECO:0000256" key="3">
    <source>
        <dbReference type="ARBA" id="ARBA00012297"/>
    </source>
</evidence>
<evidence type="ECO:0000256" key="7">
    <source>
        <dbReference type="ARBA" id="ARBA00023002"/>
    </source>
</evidence>
<dbReference type="PANTHER" id="PTHR31692:SF127">
    <property type="entry name" value="EXPANSIN-B5-LIKE"/>
    <property type="match status" value="1"/>
</dbReference>
<comment type="catalytic activity">
    <reaction evidence="1">
        <text>4 hydroquinone + O2 = 4 benzosemiquinone + 2 H2O</text>
        <dbReference type="Rhea" id="RHEA:11276"/>
        <dbReference type="ChEBI" id="CHEBI:15377"/>
        <dbReference type="ChEBI" id="CHEBI:15379"/>
        <dbReference type="ChEBI" id="CHEBI:17594"/>
        <dbReference type="ChEBI" id="CHEBI:17977"/>
        <dbReference type="EC" id="1.10.3.2"/>
    </reaction>
</comment>
<dbReference type="InterPro" id="IPR001117">
    <property type="entry name" value="Cu-oxidase_2nd"/>
</dbReference>
<evidence type="ECO:0000259" key="12">
    <source>
        <dbReference type="PROSITE" id="PS50843"/>
    </source>
</evidence>
<evidence type="ECO:0000256" key="5">
    <source>
        <dbReference type="ARBA" id="ARBA00022525"/>
    </source>
</evidence>
<evidence type="ECO:0000313" key="14">
    <source>
        <dbReference type="Proteomes" id="UP001291623"/>
    </source>
</evidence>
<evidence type="ECO:0000256" key="10">
    <source>
        <dbReference type="RuleBase" id="RU003460"/>
    </source>
</evidence>
<keyword evidence="7" id="KW-0560">Oxidoreductase</keyword>
<dbReference type="SUPFAM" id="SSF49503">
    <property type="entry name" value="Cupredoxins"/>
    <property type="match status" value="1"/>
</dbReference>
<dbReference type="InterPro" id="IPR007117">
    <property type="entry name" value="Expansin_CBD"/>
</dbReference>
<dbReference type="GO" id="GO:0009653">
    <property type="term" value="P:anatomical structure morphogenesis"/>
    <property type="evidence" value="ECO:0007669"/>
    <property type="project" value="UniProtKB-ARBA"/>
</dbReference>
<dbReference type="PRINTS" id="PR00829">
    <property type="entry name" value="LOLP1ALLERGN"/>
</dbReference>
<dbReference type="Pfam" id="PF01357">
    <property type="entry name" value="Expansin_C"/>
    <property type="match status" value="1"/>
</dbReference>
<dbReference type="PROSITE" id="PS50842">
    <property type="entry name" value="EXPANSIN_EG45"/>
    <property type="match status" value="1"/>
</dbReference>
<name>A0AAE1RLM1_9SOLA</name>
<dbReference type="InterPro" id="IPR036908">
    <property type="entry name" value="RlpA-like_sf"/>
</dbReference>
<sequence length="332" mass="35484">MTCEWWDTNPIDIVRRATRTGAAPNVSDAYNINGQPGDFYKCSKQDTTIVHVDSGETNLLRVINAGLNQQLFFTVANHKLTVVGADASYVKPFTTSVLILDAGGFSSAVATWYGNPTGPGSGGACGLEDDVAKAPYNGMITAGNQALFQHGAGCGACYQVSCSNPQCSGNPITVALTDECPGKCNNDPVHFDLSGTAFGAMAKPGQADQLRKLGRINISYKRVACNYKQNIMFKVDKGSNPNFFAVATEAGNGDGELSLVEIKPTGSDKWFPMQRMFGATWSANINIGTQKPPFSLQLTSGNKHQVTADNVIPAGWQPRAIYKSNVNFPPQL</sequence>
<comment type="similarity">
    <text evidence="10">Belongs to the expansin family.</text>
</comment>
<dbReference type="InterPro" id="IPR008972">
    <property type="entry name" value="Cupredoxin"/>
</dbReference>
<proteinExistence type="inferred from homology"/>
<dbReference type="Proteomes" id="UP001291623">
    <property type="component" value="Unassembled WGS sequence"/>
</dbReference>
<feature type="domain" description="Expansin-like EG45" evidence="11">
    <location>
        <begin position="122"/>
        <end position="230"/>
    </location>
</feature>
<keyword evidence="5" id="KW-0964">Secreted</keyword>
<evidence type="ECO:0000256" key="2">
    <source>
        <dbReference type="ARBA" id="ARBA00004271"/>
    </source>
</evidence>
<dbReference type="EC" id="1.10.3.2" evidence="3"/>
<dbReference type="PROSITE" id="PS50843">
    <property type="entry name" value="EXPANSIN_CBD"/>
    <property type="match status" value="1"/>
</dbReference>
<dbReference type="AlphaFoldDB" id="A0AAE1RLM1"/>
<dbReference type="GO" id="GO:0048046">
    <property type="term" value="C:apoplast"/>
    <property type="evidence" value="ECO:0007669"/>
    <property type="project" value="UniProtKB-SubCell"/>
</dbReference>
<dbReference type="GO" id="GO:0052716">
    <property type="term" value="F:hydroquinone:oxygen oxidoreductase activity"/>
    <property type="evidence" value="ECO:0007669"/>
    <property type="project" value="UniProtKB-EC"/>
</dbReference>
<dbReference type="Gene3D" id="2.60.40.420">
    <property type="entry name" value="Cupredoxins - blue copper proteins"/>
    <property type="match status" value="1"/>
</dbReference>
<dbReference type="InterPro" id="IPR034285">
    <property type="entry name" value="CuRO_2_LCC"/>
</dbReference>
<evidence type="ECO:0000256" key="9">
    <source>
        <dbReference type="ARBA" id="ARBA00023185"/>
    </source>
</evidence>
<dbReference type="SUPFAM" id="SSF50685">
    <property type="entry name" value="Barwin-like endoglucanases"/>
    <property type="match status" value="1"/>
</dbReference>
<dbReference type="CDD" id="cd22275">
    <property type="entry name" value="DPBB_EXPB_N"/>
    <property type="match status" value="1"/>
</dbReference>
<protein>
    <recommendedName>
        <fullName evidence="3">laccase</fullName>
        <ecNumber evidence="3">1.10.3.2</ecNumber>
    </recommendedName>
</protein>
<feature type="domain" description="Expansin-like CBD" evidence="12">
    <location>
        <begin position="242"/>
        <end position="324"/>
    </location>
</feature>
<dbReference type="InterPro" id="IPR009009">
    <property type="entry name" value="RlpA-like_DPBB"/>
</dbReference>
<gene>
    <name evidence="13" type="ORF">RND71_026044</name>
</gene>
<keyword evidence="8" id="KW-0186">Copper</keyword>
<comment type="caution">
    <text evidence="13">The sequence shown here is derived from an EMBL/GenBank/DDBJ whole genome shotgun (WGS) entry which is preliminary data.</text>
</comment>
<keyword evidence="4" id="KW-0052">Apoplast</keyword>
<dbReference type="Gene3D" id="2.40.40.10">
    <property type="entry name" value="RlpA-like domain"/>
    <property type="match status" value="1"/>
</dbReference>
<keyword evidence="14" id="KW-1185">Reference proteome</keyword>
<dbReference type="SMART" id="SM00837">
    <property type="entry name" value="DPBB_1"/>
    <property type="match status" value="1"/>
</dbReference>
<dbReference type="GO" id="GO:0046274">
    <property type="term" value="P:lignin catabolic process"/>
    <property type="evidence" value="ECO:0007669"/>
    <property type="project" value="UniProtKB-KW"/>
</dbReference>
<dbReference type="PRINTS" id="PR01225">
    <property type="entry name" value="EXPANSNFAMLY"/>
</dbReference>
<dbReference type="InterPro" id="IPR036749">
    <property type="entry name" value="Expansin_CBD_sf"/>
</dbReference>
<organism evidence="13 14">
    <name type="scientific">Anisodus tanguticus</name>
    <dbReference type="NCBI Taxonomy" id="243964"/>
    <lineage>
        <taxon>Eukaryota</taxon>
        <taxon>Viridiplantae</taxon>
        <taxon>Streptophyta</taxon>
        <taxon>Embryophyta</taxon>
        <taxon>Tracheophyta</taxon>
        <taxon>Spermatophyta</taxon>
        <taxon>Magnoliopsida</taxon>
        <taxon>eudicotyledons</taxon>
        <taxon>Gunneridae</taxon>
        <taxon>Pentapetalae</taxon>
        <taxon>asterids</taxon>
        <taxon>lamiids</taxon>
        <taxon>Solanales</taxon>
        <taxon>Solanaceae</taxon>
        <taxon>Solanoideae</taxon>
        <taxon>Hyoscyameae</taxon>
        <taxon>Anisodus</taxon>
    </lineage>
</organism>
<dbReference type="Pfam" id="PF03330">
    <property type="entry name" value="DPBB_1"/>
    <property type="match status" value="1"/>
</dbReference>
<dbReference type="SUPFAM" id="SSF49590">
    <property type="entry name" value="PHL pollen allergen"/>
    <property type="match status" value="1"/>
</dbReference>
<dbReference type="EMBL" id="JAVYJV010000014">
    <property type="protein sequence ID" value="KAK4353850.1"/>
    <property type="molecule type" value="Genomic_DNA"/>
</dbReference>
<evidence type="ECO:0000256" key="8">
    <source>
        <dbReference type="ARBA" id="ARBA00023008"/>
    </source>
</evidence>
<dbReference type="CDD" id="cd13875">
    <property type="entry name" value="CuRO_2_LCC_plant"/>
    <property type="match status" value="1"/>
</dbReference>
<keyword evidence="9" id="KW-0439">Lignin degradation</keyword>
<evidence type="ECO:0000256" key="4">
    <source>
        <dbReference type="ARBA" id="ARBA00022523"/>
    </source>
</evidence>
<dbReference type="PANTHER" id="PTHR31692">
    <property type="entry name" value="EXPANSIN-B3"/>
    <property type="match status" value="1"/>
</dbReference>
<keyword evidence="6" id="KW-0677">Repeat</keyword>
<dbReference type="InterPro" id="IPR005795">
    <property type="entry name" value="LolPI"/>
</dbReference>
<evidence type="ECO:0000313" key="13">
    <source>
        <dbReference type="EMBL" id="KAK4353850.1"/>
    </source>
</evidence>
<evidence type="ECO:0000256" key="1">
    <source>
        <dbReference type="ARBA" id="ARBA00000349"/>
    </source>
</evidence>
<evidence type="ECO:0000259" key="11">
    <source>
        <dbReference type="PROSITE" id="PS50842"/>
    </source>
</evidence>
<evidence type="ECO:0000256" key="6">
    <source>
        <dbReference type="ARBA" id="ARBA00022737"/>
    </source>
</evidence>